<name>A0A2M7Z8I1_9BACT</name>
<organism evidence="2 3">
    <name type="scientific">Candidatus Kuenenbacteria bacterium CG_4_9_14_3_um_filter_39_14</name>
    <dbReference type="NCBI Taxonomy" id="1974616"/>
    <lineage>
        <taxon>Bacteria</taxon>
        <taxon>Candidatus Kueneniibacteriota</taxon>
    </lineage>
</organism>
<keyword evidence="1" id="KW-0812">Transmembrane</keyword>
<accession>A0A2M7Z8I1</accession>
<protein>
    <submittedName>
        <fullName evidence="2">Uncharacterized protein</fullName>
    </submittedName>
</protein>
<dbReference type="AlphaFoldDB" id="A0A2M7Z8I1"/>
<gene>
    <name evidence="2" type="ORF">CO134_03145</name>
</gene>
<feature type="non-terminal residue" evidence="2">
    <location>
        <position position="1"/>
    </location>
</feature>
<evidence type="ECO:0000256" key="1">
    <source>
        <dbReference type="SAM" id="Phobius"/>
    </source>
</evidence>
<evidence type="ECO:0000313" key="2">
    <source>
        <dbReference type="EMBL" id="PJA91861.1"/>
    </source>
</evidence>
<keyword evidence="1" id="KW-0472">Membrane</keyword>
<feature type="transmembrane region" description="Helical" evidence="1">
    <location>
        <begin position="62"/>
        <end position="83"/>
    </location>
</feature>
<dbReference type="Proteomes" id="UP000229569">
    <property type="component" value="Unassembled WGS sequence"/>
</dbReference>
<keyword evidence="1" id="KW-1133">Transmembrane helix</keyword>
<evidence type="ECO:0000313" key="3">
    <source>
        <dbReference type="Proteomes" id="UP000229569"/>
    </source>
</evidence>
<feature type="transmembrane region" description="Helical" evidence="1">
    <location>
        <begin position="24"/>
        <end position="50"/>
    </location>
</feature>
<dbReference type="EMBL" id="PFVG01000088">
    <property type="protein sequence ID" value="PJA91861.1"/>
    <property type="molecule type" value="Genomic_DNA"/>
</dbReference>
<sequence>ELKKITSGNFLGQVSNFADSGNMIVYLVGLPIIFATLLFIYGIFKFVFAGSSKSDRDAARRMLWVAIIIILIAIFLYAAYSWIYGASLNTDSLPNVVD</sequence>
<reference evidence="3" key="1">
    <citation type="submission" date="2017-09" db="EMBL/GenBank/DDBJ databases">
        <title>Depth-based differentiation of microbial function through sediment-hosted aquifers and enrichment of novel symbionts in the deep terrestrial subsurface.</title>
        <authorList>
            <person name="Probst A.J."/>
            <person name="Ladd B."/>
            <person name="Jarett J.K."/>
            <person name="Geller-Mcgrath D.E."/>
            <person name="Sieber C.M.K."/>
            <person name="Emerson J.B."/>
            <person name="Anantharaman K."/>
            <person name="Thomas B.C."/>
            <person name="Malmstrom R."/>
            <person name="Stieglmeier M."/>
            <person name="Klingl A."/>
            <person name="Woyke T."/>
            <person name="Ryan C.M."/>
            <person name="Banfield J.F."/>
        </authorList>
    </citation>
    <scope>NUCLEOTIDE SEQUENCE [LARGE SCALE GENOMIC DNA]</scope>
</reference>
<comment type="caution">
    <text evidence="2">The sequence shown here is derived from an EMBL/GenBank/DDBJ whole genome shotgun (WGS) entry which is preliminary data.</text>
</comment>
<proteinExistence type="predicted"/>